<dbReference type="AlphaFoldDB" id="A0AAD5TSE2"/>
<protein>
    <recommendedName>
        <fullName evidence="1">General stress protein FMN-binding split barrel domain-containing protein</fullName>
    </recommendedName>
</protein>
<evidence type="ECO:0000313" key="3">
    <source>
        <dbReference type="Proteomes" id="UP001212152"/>
    </source>
</evidence>
<organism evidence="2 3">
    <name type="scientific">Geranomyces variabilis</name>
    <dbReference type="NCBI Taxonomy" id="109894"/>
    <lineage>
        <taxon>Eukaryota</taxon>
        <taxon>Fungi</taxon>
        <taxon>Fungi incertae sedis</taxon>
        <taxon>Chytridiomycota</taxon>
        <taxon>Chytridiomycota incertae sedis</taxon>
        <taxon>Chytridiomycetes</taxon>
        <taxon>Spizellomycetales</taxon>
        <taxon>Powellomycetaceae</taxon>
        <taxon>Geranomyces</taxon>
    </lineage>
</organism>
<accession>A0AAD5TSE2</accession>
<dbReference type="Pfam" id="PF16242">
    <property type="entry name" value="Pyrid_ox_like"/>
    <property type="match status" value="1"/>
</dbReference>
<dbReference type="PANTHER" id="PTHR34818:SF1">
    <property type="entry name" value="PROTEIN BLI-3"/>
    <property type="match status" value="1"/>
</dbReference>
<gene>
    <name evidence="2" type="ORF">HDU87_000179</name>
</gene>
<feature type="domain" description="General stress protein FMN-binding split barrel" evidence="1">
    <location>
        <begin position="23"/>
        <end position="177"/>
    </location>
</feature>
<keyword evidence="3" id="KW-1185">Reference proteome</keyword>
<dbReference type="SUPFAM" id="SSF50475">
    <property type="entry name" value="FMN-binding split barrel"/>
    <property type="match status" value="1"/>
</dbReference>
<name>A0AAD5TSE2_9FUNG</name>
<dbReference type="InterPro" id="IPR038725">
    <property type="entry name" value="YdaG_split_barrel_FMN-bd"/>
</dbReference>
<dbReference type="Gene3D" id="2.30.110.10">
    <property type="entry name" value="Electron Transport, Fmn-binding Protein, Chain A"/>
    <property type="match status" value="1"/>
</dbReference>
<proteinExistence type="predicted"/>
<dbReference type="Proteomes" id="UP001212152">
    <property type="component" value="Unassembled WGS sequence"/>
</dbReference>
<evidence type="ECO:0000259" key="1">
    <source>
        <dbReference type="Pfam" id="PF16242"/>
    </source>
</evidence>
<dbReference type="InterPro" id="IPR012349">
    <property type="entry name" value="Split_barrel_FMN-bd"/>
</dbReference>
<dbReference type="InterPro" id="IPR052917">
    <property type="entry name" value="Stress-Dev_Protein"/>
</dbReference>
<sequence>MSSNVDASSKARNLDETTSNEQQIAELYKLIDGIETAMLTTRNSNGQLVSRAMQTRQRVAGADIWFVTNIKSHKLDDLHFDSNVNVAYYKPSTSDWVSVSGTATISQDKAKIAELYQPDLKAWFGDLGDGIHNGEVNDPRIALVFVKAESVHYQMQNKSAPRVLFEIVRGSLTGERPAVGPLRELGASELATARASGQK</sequence>
<dbReference type="EMBL" id="JADGJQ010000001">
    <property type="protein sequence ID" value="KAJ3185556.1"/>
    <property type="molecule type" value="Genomic_DNA"/>
</dbReference>
<comment type="caution">
    <text evidence="2">The sequence shown here is derived from an EMBL/GenBank/DDBJ whole genome shotgun (WGS) entry which is preliminary data.</text>
</comment>
<dbReference type="PANTHER" id="PTHR34818">
    <property type="entry name" value="PROTEIN BLI-3"/>
    <property type="match status" value="1"/>
</dbReference>
<reference evidence="2" key="1">
    <citation type="submission" date="2020-05" db="EMBL/GenBank/DDBJ databases">
        <title>Phylogenomic resolution of chytrid fungi.</title>
        <authorList>
            <person name="Stajich J.E."/>
            <person name="Amses K."/>
            <person name="Simmons R."/>
            <person name="Seto K."/>
            <person name="Myers J."/>
            <person name="Bonds A."/>
            <person name="Quandt C.A."/>
            <person name="Barry K."/>
            <person name="Liu P."/>
            <person name="Grigoriev I."/>
            <person name="Longcore J.E."/>
            <person name="James T.Y."/>
        </authorList>
    </citation>
    <scope>NUCLEOTIDE SEQUENCE</scope>
    <source>
        <strain evidence="2">JEL0379</strain>
    </source>
</reference>
<evidence type="ECO:0000313" key="2">
    <source>
        <dbReference type="EMBL" id="KAJ3185556.1"/>
    </source>
</evidence>